<organism evidence="2 3">
    <name type="scientific">Colletotrichum noveboracense</name>
    <dbReference type="NCBI Taxonomy" id="2664923"/>
    <lineage>
        <taxon>Eukaryota</taxon>
        <taxon>Fungi</taxon>
        <taxon>Dikarya</taxon>
        <taxon>Ascomycota</taxon>
        <taxon>Pezizomycotina</taxon>
        <taxon>Sordariomycetes</taxon>
        <taxon>Hypocreomycetidae</taxon>
        <taxon>Glomerellales</taxon>
        <taxon>Glomerellaceae</taxon>
        <taxon>Colletotrichum</taxon>
        <taxon>Colletotrichum gloeosporioides species complex</taxon>
    </lineage>
</organism>
<keyword evidence="3" id="KW-1185">Reference proteome</keyword>
<dbReference type="Proteomes" id="UP001152533">
    <property type="component" value="Unassembled WGS sequence"/>
</dbReference>
<reference evidence="2" key="1">
    <citation type="submission" date="2022-08" db="EMBL/GenBank/DDBJ databases">
        <authorList>
            <person name="Giroux E."/>
            <person name="Giroux E."/>
        </authorList>
    </citation>
    <scope>NUCLEOTIDE SEQUENCE</scope>
    <source>
        <strain evidence="2">H1091258</strain>
    </source>
</reference>
<accession>A0A9W4RS45</accession>
<evidence type="ECO:0000313" key="2">
    <source>
        <dbReference type="EMBL" id="CAI0647588.1"/>
    </source>
</evidence>
<evidence type="ECO:0000256" key="1">
    <source>
        <dbReference type="SAM" id="MobiDB-lite"/>
    </source>
</evidence>
<protein>
    <submittedName>
        <fullName evidence="2">Uncharacterized protein</fullName>
    </submittedName>
</protein>
<feature type="compositionally biased region" description="Polar residues" evidence="1">
    <location>
        <begin position="587"/>
        <end position="616"/>
    </location>
</feature>
<name>A0A9W4RS45_9PEZI</name>
<feature type="compositionally biased region" description="Basic and acidic residues" evidence="1">
    <location>
        <begin position="484"/>
        <end position="493"/>
    </location>
</feature>
<feature type="compositionally biased region" description="Low complexity" evidence="1">
    <location>
        <begin position="672"/>
        <end position="689"/>
    </location>
</feature>
<comment type="caution">
    <text evidence="2">The sequence shown here is derived from an EMBL/GenBank/DDBJ whole genome shotgun (WGS) entry which is preliminary data.</text>
</comment>
<feature type="compositionally biased region" description="Acidic residues" evidence="1">
    <location>
        <begin position="329"/>
        <end position="340"/>
    </location>
</feature>
<dbReference type="AlphaFoldDB" id="A0A9W4RS45"/>
<evidence type="ECO:0000313" key="3">
    <source>
        <dbReference type="Proteomes" id="UP001152533"/>
    </source>
</evidence>
<feature type="compositionally biased region" description="Low complexity" evidence="1">
    <location>
        <begin position="571"/>
        <end position="586"/>
    </location>
</feature>
<dbReference type="EMBL" id="CAMGZC010000450">
    <property type="protein sequence ID" value="CAI0647588.1"/>
    <property type="molecule type" value="Genomic_DNA"/>
</dbReference>
<gene>
    <name evidence="2" type="ORF">CGXH109_LOCUS67124</name>
</gene>
<feature type="compositionally biased region" description="Polar residues" evidence="1">
    <location>
        <begin position="312"/>
        <end position="326"/>
    </location>
</feature>
<feature type="compositionally biased region" description="Polar residues" evidence="1">
    <location>
        <begin position="279"/>
        <end position="289"/>
    </location>
</feature>
<feature type="compositionally biased region" description="Basic and acidic residues" evidence="1">
    <location>
        <begin position="436"/>
        <end position="454"/>
    </location>
</feature>
<feature type="compositionally biased region" description="Polar residues" evidence="1">
    <location>
        <begin position="403"/>
        <end position="414"/>
    </location>
</feature>
<sequence>MSITLIDELTDSSIKKLARYLYLPPNYSIANPPDEWFREQEAKLSQLPKVMLRPKTNSLNVIDMMKRGLMNVTARQSLPFVPDAAMLCHTHKALNPWRMRCLFALLASEVTDKFERMRRLVRNKSDLAQEPDYQEYVRRVTSIQGLWMDRATFEQLYGYPPVKTERVRSQCEACMCAVVGGDTRLLVDLRAHLLSRAGSYQPVFLRVVNAWIDAFEQGAGGLHAESAVLGEKLRAIRREIGVRRYERRERARRAGKSIPYSKAKRDDNSIASLPPKTEWGSSGRPSTASGPARGYDSRHGQHTPETSHPRSNHSSRVSGNTQSPRQNPFEDDFEDDEVNQGDETNAGNAFWQDEMNNYYERQAAQNGGRSFDRASIHPGLFGRESREVLQHAPEPSQSRKETTLPQQTSASATPRDSARNSRHSAHAPPPTSSSRHQSDAARHSYPRDASERTSVRNPDQSARPPPTSSQDTRVPRIPTTYHSADYRPGDIRRPTTPSVGTSEHQKQTRLSATRIETLGQNAVPQPAPSLRRWPSTTSTSSVPASMVQRESRARAELQEIANTLGRENNRAHGSSSSASPANQKSARSTNHSSTRASEAVSPPSSRRVNNPVTQDVTAAGVHRPPAPVPTVRRPQEAVSGAASTARKAWEARFEAEGLNGSSSGSRGDHGSGSRSSWSSTVESRRTSVSHPPTVSSGQSRREDAVSSSSTPPSEHARPPPANQDHIWSQIMGGFRNGHDRYADDAQTVIYGDSQR</sequence>
<feature type="region of interest" description="Disordered" evidence="1">
    <location>
        <begin position="248"/>
        <end position="739"/>
    </location>
</feature>
<proteinExistence type="predicted"/>